<sequence>MFVHTVLFTLQKDLSIEKQKEFVSEVSKLMTITPAVLYTLGTPADTERAVISKDYDYKLTAVFDSKKDHDNYQVVQIHDDFRKIVKNYVAKVVIFDAD</sequence>
<dbReference type="AlphaFoldDB" id="A6DP21"/>
<dbReference type="EMBL" id="ABCK01000015">
    <property type="protein sequence ID" value="EDM26553.1"/>
    <property type="molecule type" value="Genomic_DNA"/>
</dbReference>
<dbReference type="Pfam" id="PF07876">
    <property type="entry name" value="Dabb"/>
    <property type="match status" value="1"/>
</dbReference>
<comment type="caution">
    <text evidence="2">The sequence shown here is derived from an EMBL/GenBank/DDBJ whole genome shotgun (WGS) entry which is preliminary data.</text>
</comment>
<proteinExistence type="predicted"/>
<dbReference type="STRING" id="313628.LNTAR_02057"/>
<dbReference type="SUPFAM" id="SSF54909">
    <property type="entry name" value="Dimeric alpha+beta barrel"/>
    <property type="match status" value="1"/>
</dbReference>
<dbReference type="PROSITE" id="PS51502">
    <property type="entry name" value="S_R_A_B_BARREL"/>
    <property type="match status" value="1"/>
</dbReference>
<reference evidence="2 3" key="1">
    <citation type="journal article" date="2010" name="J. Bacteriol.">
        <title>Genome sequence of Lentisphaera araneosa HTCC2155T, the type species of the order Lentisphaerales in the phylum Lentisphaerae.</title>
        <authorList>
            <person name="Thrash J.C."/>
            <person name="Cho J.C."/>
            <person name="Vergin K.L."/>
            <person name="Morris R.M."/>
            <person name="Giovannoni S.J."/>
        </authorList>
    </citation>
    <scope>NUCLEOTIDE SEQUENCE [LARGE SCALE GENOMIC DNA]</scope>
    <source>
        <strain evidence="2 3">HTCC2155</strain>
    </source>
</reference>
<gene>
    <name evidence="2" type="ORF">LNTAR_02057</name>
</gene>
<dbReference type="SMART" id="SM00886">
    <property type="entry name" value="Dabb"/>
    <property type="match status" value="1"/>
</dbReference>
<accession>A6DP21</accession>
<evidence type="ECO:0000313" key="3">
    <source>
        <dbReference type="Proteomes" id="UP000004947"/>
    </source>
</evidence>
<dbReference type="Gene3D" id="3.30.70.100">
    <property type="match status" value="1"/>
</dbReference>
<keyword evidence="3" id="KW-1185">Reference proteome</keyword>
<evidence type="ECO:0000259" key="1">
    <source>
        <dbReference type="PROSITE" id="PS51502"/>
    </source>
</evidence>
<organism evidence="2 3">
    <name type="scientific">Lentisphaera araneosa HTCC2155</name>
    <dbReference type="NCBI Taxonomy" id="313628"/>
    <lineage>
        <taxon>Bacteria</taxon>
        <taxon>Pseudomonadati</taxon>
        <taxon>Lentisphaerota</taxon>
        <taxon>Lentisphaeria</taxon>
        <taxon>Lentisphaerales</taxon>
        <taxon>Lentisphaeraceae</taxon>
        <taxon>Lentisphaera</taxon>
    </lineage>
</organism>
<feature type="domain" description="Stress-response A/B barrel" evidence="1">
    <location>
        <begin position="2"/>
        <end position="97"/>
    </location>
</feature>
<dbReference type="InterPro" id="IPR013097">
    <property type="entry name" value="Dabb"/>
</dbReference>
<dbReference type="RefSeq" id="WP_007279605.1">
    <property type="nucleotide sequence ID" value="NZ_ABCK01000015.1"/>
</dbReference>
<dbReference type="OrthoDB" id="7189263at2"/>
<protein>
    <recommendedName>
        <fullName evidence="1">Stress-response A/B barrel domain-containing protein</fullName>
    </recommendedName>
</protein>
<evidence type="ECO:0000313" key="2">
    <source>
        <dbReference type="EMBL" id="EDM26553.1"/>
    </source>
</evidence>
<dbReference type="Proteomes" id="UP000004947">
    <property type="component" value="Unassembled WGS sequence"/>
</dbReference>
<dbReference type="InterPro" id="IPR011008">
    <property type="entry name" value="Dimeric_a/b-barrel"/>
</dbReference>
<name>A6DP21_9BACT</name>